<keyword evidence="11" id="KW-0961">Cell wall biogenesis/degradation</keyword>
<evidence type="ECO:0000256" key="12">
    <source>
        <dbReference type="ARBA" id="ARBA00034000"/>
    </source>
</evidence>
<dbReference type="InterPro" id="IPR012338">
    <property type="entry name" value="Beta-lactam/transpept-like"/>
</dbReference>
<feature type="transmembrane region" description="Helical" evidence="14">
    <location>
        <begin position="380"/>
        <end position="398"/>
    </location>
</feature>
<keyword evidence="7 15" id="KW-0732">Signal</keyword>
<keyword evidence="14" id="KW-0812">Transmembrane</keyword>
<keyword evidence="18" id="KW-1185">Reference proteome</keyword>
<keyword evidence="6" id="KW-0645">Protease</keyword>
<dbReference type="EMBL" id="JAJEKE010000011">
    <property type="protein sequence ID" value="MCQ1530318.1"/>
    <property type="molecule type" value="Genomic_DNA"/>
</dbReference>
<evidence type="ECO:0000259" key="16">
    <source>
        <dbReference type="SMART" id="SM00936"/>
    </source>
</evidence>
<evidence type="ECO:0000256" key="9">
    <source>
        <dbReference type="ARBA" id="ARBA00022960"/>
    </source>
</evidence>
<dbReference type="Pfam" id="PF00768">
    <property type="entry name" value="Peptidase_S11"/>
    <property type="match status" value="1"/>
</dbReference>
<dbReference type="SMART" id="SM00936">
    <property type="entry name" value="PBP5_C"/>
    <property type="match status" value="1"/>
</dbReference>
<evidence type="ECO:0000256" key="14">
    <source>
        <dbReference type="SAM" id="Phobius"/>
    </source>
</evidence>
<evidence type="ECO:0000256" key="5">
    <source>
        <dbReference type="ARBA" id="ARBA00022645"/>
    </source>
</evidence>
<protein>
    <recommendedName>
        <fullName evidence="4">serine-type D-Ala-D-Ala carboxypeptidase</fullName>
        <ecNumber evidence="4">3.4.16.4</ecNumber>
    </recommendedName>
</protein>
<evidence type="ECO:0000313" key="18">
    <source>
        <dbReference type="Proteomes" id="UP001651880"/>
    </source>
</evidence>
<evidence type="ECO:0000256" key="11">
    <source>
        <dbReference type="ARBA" id="ARBA00023316"/>
    </source>
</evidence>
<dbReference type="InterPro" id="IPR018044">
    <property type="entry name" value="Peptidase_S11"/>
</dbReference>
<feature type="chain" id="PRO_5046388499" description="serine-type D-Ala-D-Ala carboxypeptidase" evidence="15">
    <location>
        <begin position="24"/>
        <end position="423"/>
    </location>
</feature>
<evidence type="ECO:0000256" key="8">
    <source>
        <dbReference type="ARBA" id="ARBA00022801"/>
    </source>
</evidence>
<feature type="domain" description="Peptidase S11 D-Ala-D-Ala carboxypeptidase A C-terminal" evidence="16">
    <location>
        <begin position="280"/>
        <end position="369"/>
    </location>
</feature>
<dbReference type="Pfam" id="PF07943">
    <property type="entry name" value="PBP5_C"/>
    <property type="match status" value="1"/>
</dbReference>
<evidence type="ECO:0000256" key="15">
    <source>
        <dbReference type="SAM" id="SignalP"/>
    </source>
</evidence>
<evidence type="ECO:0000256" key="4">
    <source>
        <dbReference type="ARBA" id="ARBA00012448"/>
    </source>
</evidence>
<dbReference type="InterPro" id="IPR037167">
    <property type="entry name" value="Peptidase_S11_C_sf"/>
</dbReference>
<evidence type="ECO:0000256" key="2">
    <source>
        <dbReference type="ARBA" id="ARBA00004752"/>
    </source>
</evidence>
<evidence type="ECO:0000313" key="17">
    <source>
        <dbReference type="EMBL" id="MCQ1530318.1"/>
    </source>
</evidence>
<keyword evidence="14" id="KW-1133">Transmembrane helix</keyword>
<dbReference type="PRINTS" id="PR00725">
    <property type="entry name" value="DADACBPTASE1"/>
</dbReference>
<dbReference type="Gene3D" id="2.60.410.10">
    <property type="entry name" value="D-Ala-D-Ala carboxypeptidase, C-terminal domain"/>
    <property type="match status" value="1"/>
</dbReference>
<dbReference type="Gene3D" id="3.40.710.10">
    <property type="entry name" value="DD-peptidase/beta-lactamase superfamily"/>
    <property type="match status" value="1"/>
</dbReference>
<dbReference type="InterPro" id="IPR012907">
    <property type="entry name" value="Peptidase_S11_C"/>
</dbReference>
<evidence type="ECO:0000256" key="3">
    <source>
        <dbReference type="ARBA" id="ARBA00007164"/>
    </source>
</evidence>
<keyword evidence="8" id="KW-0378">Hydrolase</keyword>
<feature type="signal peptide" evidence="15">
    <location>
        <begin position="1"/>
        <end position="23"/>
    </location>
</feature>
<proteinExistence type="inferred from homology"/>
<keyword evidence="10" id="KW-0573">Peptidoglycan synthesis</keyword>
<keyword evidence="9" id="KW-0133">Cell shape</keyword>
<keyword evidence="5 17" id="KW-0121">Carboxypeptidase</keyword>
<gene>
    <name evidence="17" type="ORF">LJD61_12265</name>
</gene>
<comment type="caution">
    <text evidence="17">The sequence shown here is derived from an EMBL/GenBank/DDBJ whole genome shotgun (WGS) entry which is preliminary data.</text>
</comment>
<dbReference type="EC" id="3.4.16.4" evidence="4"/>
<comment type="function">
    <text evidence="1">Removes C-terminal D-alanyl residues from sugar-peptide cell wall precursors.</text>
</comment>
<reference evidence="17 18" key="1">
    <citation type="submission" date="2021-10" db="EMBL/GenBank/DDBJ databases">
        <title>Lutispora strain m25 sp. nov., a thermophilic, non-spore-forming bacterium isolated from a lab-scale methanogenic bioreactor digesting anaerobic sludge.</title>
        <authorList>
            <person name="El Houari A."/>
            <person name="Mcdonald J."/>
        </authorList>
    </citation>
    <scope>NUCLEOTIDE SEQUENCE [LARGE SCALE GENOMIC DNA]</scope>
    <source>
        <strain evidence="18">m25</strain>
    </source>
</reference>
<dbReference type="RefSeq" id="WP_255227838.1">
    <property type="nucleotide sequence ID" value="NZ_JAJEKE010000011.1"/>
</dbReference>
<dbReference type="GO" id="GO:0004180">
    <property type="term" value="F:carboxypeptidase activity"/>
    <property type="evidence" value="ECO:0007669"/>
    <property type="project" value="UniProtKB-KW"/>
</dbReference>
<sequence length="423" mass="47708">MKKKFILLTAFIVFICSISSIWAEPNVSSPSAILMDAKSGRVLYEKDADIKRFPASTTKIMTAILCIEHGNLDDVVTIGTNPSLVERGSSQIYLIPEEKLTLEQLLYAMMLESANDAAVAIAEHISGSVEEFAKLMNKRAKELGAQNTNFVNPNGLHDDNHVTTAKDLALIAKYGMTLPKFREVVNTVKYTIPETNKQPVRDYITNTNKLIWKSNKKYSYEYAIGIKTGYTVKAKNNLVAGALKDGTELISVVMAENGISDSSNVYTATKELFEYGFSSYSNKNLLTKDQVVTTVTLPGSDEKVNLLAAEDYGLLVSNEEIPKIGSSINIIDGIKKPIEKNQVLGFISYSLDGKEVKKIELLSAEEFLMPEKSPKRFLKWLLWAFILYILWRTVVVYSRYLRKKRRKRETPVLFMNRRRGRIW</sequence>
<dbReference type="PANTHER" id="PTHR21581:SF33">
    <property type="entry name" value="D-ALANYL-D-ALANINE CARBOXYPEPTIDASE DACB"/>
    <property type="match status" value="1"/>
</dbReference>
<dbReference type="SUPFAM" id="SSF69189">
    <property type="entry name" value="Penicillin-binding protein associated domain"/>
    <property type="match status" value="1"/>
</dbReference>
<evidence type="ECO:0000256" key="1">
    <source>
        <dbReference type="ARBA" id="ARBA00003217"/>
    </source>
</evidence>
<evidence type="ECO:0000256" key="6">
    <source>
        <dbReference type="ARBA" id="ARBA00022670"/>
    </source>
</evidence>
<comment type="pathway">
    <text evidence="2">Cell wall biogenesis; peptidoglycan biosynthesis.</text>
</comment>
<evidence type="ECO:0000256" key="10">
    <source>
        <dbReference type="ARBA" id="ARBA00022984"/>
    </source>
</evidence>
<organism evidence="17 18">
    <name type="scientific">Lutispora saccharofermentans</name>
    <dbReference type="NCBI Taxonomy" id="3024236"/>
    <lineage>
        <taxon>Bacteria</taxon>
        <taxon>Bacillati</taxon>
        <taxon>Bacillota</taxon>
        <taxon>Clostridia</taxon>
        <taxon>Lutisporales</taxon>
        <taxon>Lutisporaceae</taxon>
        <taxon>Lutispora</taxon>
    </lineage>
</organism>
<evidence type="ECO:0000256" key="13">
    <source>
        <dbReference type="RuleBase" id="RU004016"/>
    </source>
</evidence>
<name>A0ABT1NGC0_9FIRM</name>
<comment type="similarity">
    <text evidence="3 13">Belongs to the peptidase S11 family.</text>
</comment>
<keyword evidence="14" id="KW-0472">Membrane</keyword>
<comment type="catalytic activity">
    <reaction evidence="12">
        <text>Preferential cleavage: (Ac)2-L-Lys-D-Ala-|-D-Ala. Also transpeptidation of peptidyl-alanyl moieties that are N-acyl substituents of D-alanine.</text>
        <dbReference type="EC" id="3.4.16.4"/>
    </reaction>
</comment>
<dbReference type="InterPro" id="IPR001967">
    <property type="entry name" value="Peptidase_S11_N"/>
</dbReference>
<dbReference type="Proteomes" id="UP001651880">
    <property type="component" value="Unassembled WGS sequence"/>
</dbReference>
<evidence type="ECO:0000256" key="7">
    <source>
        <dbReference type="ARBA" id="ARBA00022729"/>
    </source>
</evidence>
<dbReference type="InterPro" id="IPR015956">
    <property type="entry name" value="Peniciliin-bd_prot_C_sf"/>
</dbReference>
<dbReference type="SUPFAM" id="SSF56601">
    <property type="entry name" value="beta-lactamase/transpeptidase-like"/>
    <property type="match status" value="1"/>
</dbReference>
<dbReference type="PANTHER" id="PTHR21581">
    <property type="entry name" value="D-ALANYL-D-ALANINE CARBOXYPEPTIDASE"/>
    <property type="match status" value="1"/>
</dbReference>
<accession>A0ABT1NGC0</accession>